<dbReference type="AlphaFoldDB" id="A0A7J8SR90"/>
<dbReference type="Proteomes" id="UP000593561">
    <property type="component" value="Unassembled WGS sequence"/>
</dbReference>
<comment type="caution">
    <text evidence="1">The sequence shown here is derived from an EMBL/GenBank/DDBJ whole genome shotgun (WGS) entry which is preliminary data.</text>
</comment>
<evidence type="ECO:0000313" key="2">
    <source>
        <dbReference type="Proteomes" id="UP000593561"/>
    </source>
</evidence>
<dbReference type="EMBL" id="JABFAC010000011">
    <property type="protein sequence ID" value="MBA0628617.1"/>
    <property type="molecule type" value="Genomic_DNA"/>
</dbReference>
<sequence length="40" mass="4622">MQRVYYHFGGCAVTIKIISGWVRRSDRDGLVMRHISGARE</sequence>
<name>A0A7J8SR90_GOSDV</name>
<gene>
    <name evidence="1" type="ORF">Godav_023318</name>
</gene>
<protein>
    <submittedName>
        <fullName evidence="1">Uncharacterized protein</fullName>
    </submittedName>
</protein>
<accession>A0A7J8SR90</accession>
<reference evidence="1 2" key="1">
    <citation type="journal article" date="2019" name="Genome Biol. Evol.">
        <title>Insights into the evolution of the New World diploid cottons (Gossypium, subgenus Houzingenia) based on genome sequencing.</title>
        <authorList>
            <person name="Grover C.E."/>
            <person name="Arick M.A. 2nd"/>
            <person name="Thrash A."/>
            <person name="Conover J.L."/>
            <person name="Sanders W.S."/>
            <person name="Peterson D.G."/>
            <person name="Frelichowski J.E."/>
            <person name="Scheffler J.A."/>
            <person name="Scheffler B.E."/>
            <person name="Wendel J.F."/>
        </authorList>
    </citation>
    <scope>NUCLEOTIDE SEQUENCE [LARGE SCALE GENOMIC DNA]</scope>
    <source>
        <strain evidence="1">27</strain>
        <tissue evidence="1">Leaf</tissue>
    </source>
</reference>
<organism evidence="1 2">
    <name type="scientific">Gossypium davidsonii</name>
    <name type="common">Davidson's cotton</name>
    <name type="synonym">Gossypium klotzschianum subsp. davidsonii</name>
    <dbReference type="NCBI Taxonomy" id="34287"/>
    <lineage>
        <taxon>Eukaryota</taxon>
        <taxon>Viridiplantae</taxon>
        <taxon>Streptophyta</taxon>
        <taxon>Embryophyta</taxon>
        <taxon>Tracheophyta</taxon>
        <taxon>Spermatophyta</taxon>
        <taxon>Magnoliopsida</taxon>
        <taxon>eudicotyledons</taxon>
        <taxon>Gunneridae</taxon>
        <taxon>Pentapetalae</taxon>
        <taxon>rosids</taxon>
        <taxon>malvids</taxon>
        <taxon>Malvales</taxon>
        <taxon>Malvaceae</taxon>
        <taxon>Malvoideae</taxon>
        <taxon>Gossypium</taxon>
    </lineage>
</organism>
<evidence type="ECO:0000313" key="1">
    <source>
        <dbReference type="EMBL" id="MBA0628617.1"/>
    </source>
</evidence>
<proteinExistence type="predicted"/>
<keyword evidence="2" id="KW-1185">Reference proteome</keyword>